<dbReference type="SUPFAM" id="SSF53720">
    <property type="entry name" value="ALDH-like"/>
    <property type="match status" value="1"/>
</dbReference>
<protein>
    <submittedName>
        <fullName evidence="3">0fdedc08-a1d2-463c-a927-13c79b6456d4</fullName>
    </submittedName>
</protein>
<keyword evidence="1" id="KW-0560">Oxidoreductase</keyword>
<organism evidence="3 4">
    <name type="scientific">Thermothielavioides terrestris</name>
    <dbReference type="NCBI Taxonomy" id="2587410"/>
    <lineage>
        <taxon>Eukaryota</taxon>
        <taxon>Fungi</taxon>
        <taxon>Dikarya</taxon>
        <taxon>Ascomycota</taxon>
        <taxon>Pezizomycotina</taxon>
        <taxon>Sordariomycetes</taxon>
        <taxon>Sordariomycetidae</taxon>
        <taxon>Sordariales</taxon>
        <taxon>Chaetomiaceae</taxon>
        <taxon>Thermothielavioides</taxon>
    </lineage>
</organism>
<dbReference type="PANTHER" id="PTHR43353">
    <property type="entry name" value="SUCCINATE-SEMIALDEHYDE DEHYDROGENASE, MITOCHONDRIAL"/>
    <property type="match status" value="1"/>
</dbReference>
<evidence type="ECO:0000313" key="4">
    <source>
        <dbReference type="Proteomes" id="UP000289323"/>
    </source>
</evidence>
<dbReference type="InterPro" id="IPR016162">
    <property type="entry name" value="Ald_DH_N"/>
</dbReference>
<evidence type="ECO:0000259" key="2">
    <source>
        <dbReference type="Pfam" id="PF00171"/>
    </source>
</evidence>
<accession>A0A446BNS7</accession>
<dbReference type="InterPro" id="IPR016163">
    <property type="entry name" value="Ald_DH_C"/>
</dbReference>
<proteinExistence type="predicted"/>
<evidence type="ECO:0000313" key="3">
    <source>
        <dbReference type="EMBL" id="SPQ24144.1"/>
    </source>
</evidence>
<reference evidence="3 4" key="1">
    <citation type="submission" date="2018-04" db="EMBL/GenBank/DDBJ databases">
        <authorList>
            <person name="Huttner S."/>
            <person name="Dainat J."/>
        </authorList>
    </citation>
    <scope>NUCLEOTIDE SEQUENCE [LARGE SCALE GENOMIC DNA]</scope>
</reference>
<feature type="domain" description="Aldehyde dehydrogenase" evidence="2">
    <location>
        <begin position="33"/>
        <end position="480"/>
    </location>
</feature>
<dbReference type="InterPro" id="IPR016161">
    <property type="entry name" value="Ald_DH/histidinol_DH"/>
</dbReference>
<dbReference type="AlphaFoldDB" id="A0A446BNS7"/>
<sequence length="503" mass="53951">MPFEVGTSLAEASPETPCIHNIIDGQPITLPSSANFPVVSARTQEVVHYGQTATVEVATRAVDSAAATFRTYKRTPVHERRRMLLRAADLFEQKVVEMGEMQMRETSCDEAWARFTAMQTSTFCREVAGAVSAALVGDIQPSYFGYTHLVFKEPVGPVLLIPPWNAAVVLSVRGVANALAAGCTVVLKASELCPATHQLVARTFHEAGFPPGAVNVIMADRPHAALVTETVIAHPALRKIEFIGSAAVGKAIGTLAAKHLKPVFMELGDQSPAIVLDDADLEEAARLIAHGSMFHHGQVCFSTERIIVQRAVQDEFCRLLSAAIDRLAPAWMAVTRSHAERAKATVDDAVNRGAQFVYGSSELKGPAQLAPSILVGVNRDSLMSCGEAFAPTAFLVAVDTEEEAVNEANSRLGGLSAAVFTRSHERGLRLARELEFGMVQVNNSTIFAEPSGPATNFKGSGWGSNNGKYGIENFLYCKAVSLVPSRNKPAEEERTEANGPTLS</sequence>
<dbReference type="InterPro" id="IPR050740">
    <property type="entry name" value="Aldehyde_DH_Superfamily"/>
</dbReference>
<dbReference type="Pfam" id="PF00171">
    <property type="entry name" value="Aldedh"/>
    <property type="match status" value="1"/>
</dbReference>
<dbReference type="GO" id="GO:0009450">
    <property type="term" value="P:gamma-aminobutyric acid catabolic process"/>
    <property type="evidence" value="ECO:0007669"/>
    <property type="project" value="TreeGrafter"/>
</dbReference>
<dbReference type="GO" id="GO:0004777">
    <property type="term" value="F:succinate-semialdehyde dehydrogenase (NAD+) activity"/>
    <property type="evidence" value="ECO:0007669"/>
    <property type="project" value="TreeGrafter"/>
</dbReference>
<name>A0A446BNS7_9PEZI</name>
<dbReference type="EMBL" id="OUUZ01000012">
    <property type="protein sequence ID" value="SPQ24144.1"/>
    <property type="molecule type" value="Genomic_DNA"/>
</dbReference>
<dbReference type="Gene3D" id="3.40.605.10">
    <property type="entry name" value="Aldehyde Dehydrogenase, Chain A, domain 1"/>
    <property type="match status" value="1"/>
</dbReference>
<dbReference type="PANTHER" id="PTHR43353:SF6">
    <property type="entry name" value="CYTOPLASMIC ALDEHYDE DEHYDROGENASE (EUROFUNG)"/>
    <property type="match status" value="1"/>
</dbReference>
<dbReference type="Gene3D" id="3.40.309.10">
    <property type="entry name" value="Aldehyde Dehydrogenase, Chain A, domain 2"/>
    <property type="match status" value="1"/>
</dbReference>
<dbReference type="InterPro" id="IPR015590">
    <property type="entry name" value="Aldehyde_DH_dom"/>
</dbReference>
<evidence type="ECO:0000256" key="1">
    <source>
        <dbReference type="ARBA" id="ARBA00023002"/>
    </source>
</evidence>
<gene>
    <name evidence="3" type="ORF">TT172_LOCUS6563</name>
</gene>
<dbReference type="Proteomes" id="UP000289323">
    <property type="component" value="Unassembled WGS sequence"/>
</dbReference>